<reference evidence="1 2" key="1">
    <citation type="journal article" date="2014" name="Nat. Genet.">
        <title>Genome and transcriptome of the porcine whipworm Trichuris suis.</title>
        <authorList>
            <person name="Jex A.R."/>
            <person name="Nejsum P."/>
            <person name="Schwarz E.M."/>
            <person name="Hu L."/>
            <person name="Young N.D."/>
            <person name="Hall R.S."/>
            <person name="Korhonen P.K."/>
            <person name="Liao S."/>
            <person name="Thamsborg S."/>
            <person name="Xia J."/>
            <person name="Xu P."/>
            <person name="Wang S."/>
            <person name="Scheerlinck J.P."/>
            <person name="Hofmann A."/>
            <person name="Sternberg P.W."/>
            <person name="Wang J."/>
            <person name="Gasser R.B."/>
        </authorList>
    </citation>
    <scope>NUCLEOTIDE SEQUENCE [LARGE SCALE GENOMIC DNA]</scope>
    <source>
        <strain evidence="1">DCEP-RM93M</strain>
    </source>
</reference>
<proteinExistence type="predicted"/>
<evidence type="ECO:0000313" key="1">
    <source>
        <dbReference type="EMBL" id="KFD49183.1"/>
    </source>
</evidence>
<evidence type="ECO:0000313" key="2">
    <source>
        <dbReference type="Proteomes" id="UP000030764"/>
    </source>
</evidence>
<organism evidence="1 2">
    <name type="scientific">Trichuris suis</name>
    <name type="common">pig whipworm</name>
    <dbReference type="NCBI Taxonomy" id="68888"/>
    <lineage>
        <taxon>Eukaryota</taxon>
        <taxon>Metazoa</taxon>
        <taxon>Ecdysozoa</taxon>
        <taxon>Nematoda</taxon>
        <taxon>Enoplea</taxon>
        <taxon>Dorylaimia</taxon>
        <taxon>Trichinellida</taxon>
        <taxon>Trichuridae</taxon>
        <taxon>Trichuris</taxon>
    </lineage>
</organism>
<name>A0A085LW37_9BILA</name>
<dbReference type="Proteomes" id="UP000030764">
    <property type="component" value="Unassembled WGS sequence"/>
</dbReference>
<sequence length="97" mass="10928">MPCPSMEPDLQHAHVRRTATCKKFQISDKIKDDKNLTSSILPLITGLVLLSYQDTPVRLAVSLFTAFVDTPVPVFSVNFRISGQHYLTEEYCSWGVL</sequence>
<protein>
    <submittedName>
        <fullName evidence="1">Uncharacterized protein</fullName>
    </submittedName>
</protein>
<gene>
    <name evidence="1" type="ORF">M513_09905</name>
</gene>
<accession>A0A085LW37</accession>
<keyword evidence="2" id="KW-1185">Reference proteome</keyword>
<dbReference type="AlphaFoldDB" id="A0A085LW37"/>
<dbReference type="EMBL" id="KL363276">
    <property type="protein sequence ID" value="KFD49183.1"/>
    <property type="molecule type" value="Genomic_DNA"/>
</dbReference>